<feature type="signal peptide" evidence="1">
    <location>
        <begin position="1"/>
        <end position="19"/>
    </location>
</feature>
<dbReference type="GO" id="GO:0016810">
    <property type="term" value="F:hydrolase activity, acting on carbon-nitrogen (but not peptide) bonds"/>
    <property type="evidence" value="ECO:0007669"/>
    <property type="project" value="InterPro"/>
</dbReference>
<evidence type="ECO:0000259" key="2">
    <source>
        <dbReference type="PROSITE" id="PS51677"/>
    </source>
</evidence>
<sequence>MKRAALAAAAVVAHAPALASIGPLRRHLLPGLSGVGPGPHIALTYDDGPDPATTPYFLDLLEAHGRTATFFLLGAHAARHPVLVAEMAARGHELAVHGWDHTCVALKRPGTLARDLRESARLLEQLTGEAPRWYRPPYGVLTTPALYAARAAGLRTVLWTAWGRDWEAGATPARIVRTVERRLAPGGTVLLHDTDRTSAPRSWERTLAASAILLDRWDRDGQDLGPLRDHGCDARLAAEAAP</sequence>
<dbReference type="InterPro" id="IPR002509">
    <property type="entry name" value="NODB_dom"/>
</dbReference>
<dbReference type="RefSeq" id="WP_182541733.1">
    <property type="nucleotide sequence ID" value="NZ_JACGXA010000003.1"/>
</dbReference>
<keyword evidence="4" id="KW-1185">Reference proteome</keyword>
<dbReference type="CDD" id="cd10959">
    <property type="entry name" value="CE4_NodB_like_3"/>
    <property type="match status" value="1"/>
</dbReference>
<evidence type="ECO:0000313" key="3">
    <source>
        <dbReference type="EMBL" id="MBA8805702.1"/>
    </source>
</evidence>
<reference evidence="3 4" key="1">
    <citation type="submission" date="2020-07" db="EMBL/GenBank/DDBJ databases">
        <title>Sequencing the genomes of 1000 actinobacteria strains.</title>
        <authorList>
            <person name="Klenk H.-P."/>
        </authorList>
    </citation>
    <scope>NUCLEOTIDE SEQUENCE [LARGE SCALE GENOMIC DNA]</scope>
    <source>
        <strain evidence="3 4">DSM 21349</strain>
    </source>
</reference>
<comment type="caution">
    <text evidence="3">The sequence shown here is derived from an EMBL/GenBank/DDBJ whole genome shotgun (WGS) entry which is preliminary data.</text>
</comment>
<gene>
    <name evidence="3" type="ORF">FB382_004047</name>
</gene>
<dbReference type="Gene3D" id="3.20.20.370">
    <property type="entry name" value="Glycoside hydrolase/deacetylase"/>
    <property type="match status" value="1"/>
</dbReference>
<dbReference type="EMBL" id="JACGXA010000003">
    <property type="protein sequence ID" value="MBA8805702.1"/>
    <property type="molecule type" value="Genomic_DNA"/>
</dbReference>
<evidence type="ECO:0000313" key="4">
    <source>
        <dbReference type="Proteomes" id="UP000580910"/>
    </source>
</evidence>
<organism evidence="3 4">
    <name type="scientific">Nocardioides ginsengisegetis</name>
    <dbReference type="NCBI Taxonomy" id="661491"/>
    <lineage>
        <taxon>Bacteria</taxon>
        <taxon>Bacillati</taxon>
        <taxon>Actinomycetota</taxon>
        <taxon>Actinomycetes</taxon>
        <taxon>Propionibacteriales</taxon>
        <taxon>Nocardioidaceae</taxon>
        <taxon>Nocardioides</taxon>
    </lineage>
</organism>
<keyword evidence="1" id="KW-0732">Signal</keyword>
<dbReference type="SUPFAM" id="SSF88713">
    <property type="entry name" value="Glycoside hydrolase/deacetylase"/>
    <property type="match status" value="1"/>
</dbReference>
<evidence type="ECO:0000256" key="1">
    <source>
        <dbReference type="SAM" id="SignalP"/>
    </source>
</evidence>
<dbReference type="Proteomes" id="UP000580910">
    <property type="component" value="Unassembled WGS sequence"/>
</dbReference>
<dbReference type="PROSITE" id="PS51677">
    <property type="entry name" value="NODB"/>
    <property type="match status" value="1"/>
</dbReference>
<accession>A0A7W3J3S5</accession>
<dbReference type="GO" id="GO:0005975">
    <property type="term" value="P:carbohydrate metabolic process"/>
    <property type="evidence" value="ECO:0007669"/>
    <property type="project" value="InterPro"/>
</dbReference>
<dbReference type="InterPro" id="IPR011330">
    <property type="entry name" value="Glyco_hydro/deAcase_b/a-brl"/>
</dbReference>
<feature type="domain" description="NodB homology" evidence="2">
    <location>
        <begin position="39"/>
        <end position="225"/>
    </location>
</feature>
<proteinExistence type="predicted"/>
<dbReference type="PANTHER" id="PTHR10587:SF137">
    <property type="entry name" value="4-DEOXY-4-FORMAMIDO-L-ARABINOSE-PHOSPHOUNDECAPRENOL DEFORMYLASE ARND-RELATED"/>
    <property type="match status" value="1"/>
</dbReference>
<dbReference type="Pfam" id="PF01522">
    <property type="entry name" value="Polysacc_deac_1"/>
    <property type="match status" value="1"/>
</dbReference>
<name>A0A7W3J3S5_9ACTN</name>
<protein>
    <submittedName>
        <fullName evidence="3">Peptidoglycan/xylan/chitin deacetylase (PgdA/CDA1 family)</fullName>
    </submittedName>
</protein>
<dbReference type="AlphaFoldDB" id="A0A7W3J3S5"/>
<dbReference type="InterPro" id="IPR050248">
    <property type="entry name" value="Polysacc_deacetylase_ArnD"/>
</dbReference>
<feature type="chain" id="PRO_5038865463" evidence="1">
    <location>
        <begin position="20"/>
        <end position="242"/>
    </location>
</feature>
<dbReference type="PANTHER" id="PTHR10587">
    <property type="entry name" value="GLYCOSYL TRANSFERASE-RELATED"/>
    <property type="match status" value="1"/>
</dbReference>